<dbReference type="EMBL" id="MNPW01000004">
    <property type="protein sequence ID" value="ONH55351.1"/>
    <property type="molecule type" value="Genomic_DNA"/>
</dbReference>
<dbReference type="AlphaFoldDB" id="A0A1V2KES3"/>
<sequence>MDIQTIGKTFVNVSVNGAFGPHKLVGPEQNVHGLILRTVNFNAAYTVVVSATPPADTFDNSKTIAFIATSRTEPFMVPAGLGVYLLLGNDYNRKINVTWDYLNADGTVA</sequence>
<dbReference type="Proteomes" id="UP000189295">
    <property type="component" value="Unassembled WGS sequence"/>
</dbReference>
<dbReference type="RefSeq" id="WP_076951423.1">
    <property type="nucleotide sequence ID" value="NZ_MNPW01000004.1"/>
</dbReference>
<reference evidence="1 2" key="1">
    <citation type="submission" date="2016-10" db="EMBL/GenBank/DDBJ databases">
        <title>Pseudomonas lactis sp. nov. and Pseudomonas paralactis sp. nov., isolated from bovine raw milk.</title>
        <authorList>
            <person name="Von Neubeck M."/>
            <person name="Huptas C."/>
            <person name="Glueck C."/>
            <person name="Krewinkel M."/>
            <person name="Stoeckel M."/>
            <person name="Stressler T."/>
            <person name="Fischer L."/>
            <person name="Hinrichs J."/>
            <person name="Scherer S."/>
            <person name="Wenning M."/>
        </authorList>
    </citation>
    <scope>NUCLEOTIDE SEQUENCE [LARGE SCALE GENOMIC DNA]</scope>
    <source>
        <strain evidence="1 2">DSM 17516</strain>
    </source>
</reference>
<evidence type="ECO:0000313" key="1">
    <source>
        <dbReference type="EMBL" id="ONH55351.1"/>
    </source>
</evidence>
<gene>
    <name evidence="1" type="ORF">BLL36_10655</name>
</gene>
<accession>A0A1V2KES3</accession>
<dbReference type="OrthoDB" id="7026954at2"/>
<protein>
    <submittedName>
        <fullName evidence="1">Uncharacterized protein</fullName>
    </submittedName>
</protein>
<organism evidence="1 2">
    <name type="scientific">Pseudomonas cedrina subsp. cedrina</name>
    <dbReference type="NCBI Taxonomy" id="76762"/>
    <lineage>
        <taxon>Bacteria</taxon>
        <taxon>Pseudomonadati</taxon>
        <taxon>Pseudomonadota</taxon>
        <taxon>Gammaproteobacteria</taxon>
        <taxon>Pseudomonadales</taxon>
        <taxon>Pseudomonadaceae</taxon>
        <taxon>Pseudomonas</taxon>
    </lineage>
</organism>
<proteinExistence type="predicted"/>
<evidence type="ECO:0000313" key="2">
    <source>
        <dbReference type="Proteomes" id="UP000189295"/>
    </source>
</evidence>
<name>A0A1V2KES3_PSECE</name>
<comment type="caution">
    <text evidence="1">The sequence shown here is derived from an EMBL/GenBank/DDBJ whole genome shotgun (WGS) entry which is preliminary data.</text>
</comment>